<keyword evidence="2 4" id="KW-0863">Zinc-finger</keyword>
<dbReference type="OrthoDB" id="410307at2759"/>
<protein>
    <recommendedName>
        <fullName evidence="6">C3H1-type domain-containing protein</fullName>
    </recommendedName>
</protein>
<dbReference type="InterPro" id="IPR000571">
    <property type="entry name" value="Znf_CCCH"/>
</dbReference>
<keyword evidence="3 4" id="KW-0862">Zinc</keyword>
<dbReference type="SUPFAM" id="SSF90229">
    <property type="entry name" value="CCCH zinc finger"/>
    <property type="match status" value="2"/>
</dbReference>
<evidence type="ECO:0000256" key="1">
    <source>
        <dbReference type="ARBA" id="ARBA00022723"/>
    </source>
</evidence>
<evidence type="ECO:0000259" key="6">
    <source>
        <dbReference type="PROSITE" id="PS50103"/>
    </source>
</evidence>
<reference evidence="7" key="1">
    <citation type="submission" date="2021-02" db="EMBL/GenBank/DDBJ databases">
        <authorList>
            <person name="Dougan E. K."/>
            <person name="Rhodes N."/>
            <person name="Thang M."/>
            <person name="Chan C."/>
        </authorList>
    </citation>
    <scope>NUCLEOTIDE SEQUENCE</scope>
</reference>
<evidence type="ECO:0000256" key="3">
    <source>
        <dbReference type="ARBA" id="ARBA00022833"/>
    </source>
</evidence>
<dbReference type="PROSITE" id="PS50103">
    <property type="entry name" value="ZF_C3H1"/>
    <property type="match status" value="2"/>
</dbReference>
<feature type="domain" description="C3H1-type" evidence="6">
    <location>
        <begin position="213"/>
        <end position="240"/>
    </location>
</feature>
<dbReference type="InterPro" id="IPR036855">
    <property type="entry name" value="Znf_CCCH_sf"/>
</dbReference>
<feature type="domain" description="C3H1-type" evidence="6">
    <location>
        <begin position="50"/>
        <end position="77"/>
    </location>
</feature>
<organism evidence="7 8">
    <name type="scientific">Symbiodinium necroappetens</name>
    <dbReference type="NCBI Taxonomy" id="1628268"/>
    <lineage>
        <taxon>Eukaryota</taxon>
        <taxon>Sar</taxon>
        <taxon>Alveolata</taxon>
        <taxon>Dinophyceae</taxon>
        <taxon>Suessiales</taxon>
        <taxon>Symbiodiniaceae</taxon>
        <taxon>Symbiodinium</taxon>
    </lineage>
</organism>
<feature type="zinc finger region" description="C3H1-type" evidence="4">
    <location>
        <begin position="50"/>
        <end position="77"/>
    </location>
</feature>
<dbReference type="Pfam" id="PF00642">
    <property type="entry name" value="zf-CCCH"/>
    <property type="match status" value="1"/>
</dbReference>
<proteinExistence type="predicted"/>
<evidence type="ECO:0000256" key="2">
    <source>
        <dbReference type="ARBA" id="ARBA00022771"/>
    </source>
</evidence>
<evidence type="ECO:0000313" key="7">
    <source>
        <dbReference type="EMBL" id="CAE7211394.1"/>
    </source>
</evidence>
<feature type="zinc finger region" description="C3H1-type" evidence="4">
    <location>
        <begin position="213"/>
        <end position="240"/>
    </location>
</feature>
<evidence type="ECO:0000256" key="4">
    <source>
        <dbReference type="PROSITE-ProRule" id="PRU00723"/>
    </source>
</evidence>
<name>A0A812JKV0_9DINO</name>
<dbReference type="Proteomes" id="UP000601435">
    <property type="component" value="Unassembled WGS sequence"/>
</dbReference>
<evidence type="ECO:0000313" key="8">
    <source>
        <dbReference type="Proteomes" id="UP000601435"/>
    </source>
</evidence>
<dbReference type="Pfam" id="PF18345">
    <property type="entry name" value="zf_CCCH_4"/>
    <property type="match status" value="1"/>
</dbReference>
<accession>A0A812JKV0</accession>
<gene>
    <name evidence="7" type="ORF">SNEC2469_LOCUS2163</name>
</gene>
<keyword evidence="1 4" id="KW-0479">Metal-binding</keyword>
<sequence>MMMPPFMMGYNNETVVCSVHGKKRSRDAMMDDGAGGFVCQPGKECKVTGNTKHVPCTFWQAGKCTKGENCNFSHDPNAIAAAAATGDNGWGKGKGKGSKGWAQDPSQGWDASQGWDEGQGWDAAQGWDSWGGYGAYGKNGWMSKGMQMMQAKGMMGKGKSKGYGAYGSVKGGGTFLCCVHHKNRSASAMIEVAPGQYQCRPDSECKGAGGASKIKTAMCKFHMEGRCTKGAACNFAHGPEEIGMPVPEVPGAEVAGVNGLAGVNGVAAVNGADVANGFSAVNGVAGAPVEVSAEMLDAHAKQVVQSRFSPY</sequence>
<evidence type="ECO:0000256" key="5">
    <source>
        <dbReference type="SAM" id="MobiDB-lite"/>
    </source>
</evidence>
<dbReference type="SMART" id="SM00356">
    <property type="entry name" value="ZnF_C3H1"/>
    <property type="match status" value="2"/>
</dbReference>
<dbReference type="EMBL" id="CAJNJA010006519">
    <property type="protein sequence ID" value="CAE7211394.1"/>
    <property type="molecule type" value="Genomic_DNA"/>
</dbReference>
<dbReference type="GO" id="GO:0008270">
    <property type="term" value="F:zinc ion binding"/>
    <property type="evidence" value="ECO:0007669"/>
    <property type="project" value="UniProtKB-KW"/>
</dbReference>
<feature type="region of interest" description="Disordered" evidence="5">
    <location>
        <begin position="86"/>
        <end position="121"/>
    </location>
</feature>
<comment type="caution">
    <text evidence="7">The sequence shown here is derived from an EMBL/GenBank/DDBJ whole genome shotgun (WGS) entry which is preliminary data.</text>
</comment>
<dbReference type="AlphaFoldDB" id="A0A812JKV0"/>
<keyword evidence="8" id="KW-1185">Reference proteome</keyword>
<dbReference type="Gene3D" id="4.10.1000.10">
    <property type="entry name" value="Zinc finger, CCCH-type"/>
    <property type="match status" value="2"/>
</dbReference>